<dbReference type="EMBL" id="KN832880">
    <property type="protein sequence ID" value="KIM98691.1"/>
    <property type="molecule type" value="Genomic_DNA"/>
</dbReference>
<dbReference type="PANTHER" id="PTHR24189:SF50">
    <property type="entry name" value="ANKYRIN REPEAT AND SOCS BOX PROTEIN 2"/>
    <property type="match status" value="1"/>
</dbReference>
<name>A0A0C3H8K1_OIDMZ</name>
<dbReference type="PANTHER" id="PTHR24189">
    <property type="entry name" value="MYOTROPHIN"/>
    <property type="match status" value="1"/>
</dbReference>
<dbReference type="OrthoDB" id="426293at2759"/>
<gene>
    <name evidence="3" type="ORF">OIDMADRAFT_31462</name>
</gene>
<dbReference type="HOGENOM" id="CLU_078314_0_0_1"/>
<evidence type="ECO:0000256" key="1">
    <source>
        <dbReference type="ARBA" id="ARBA00022737"/>
    </source>
</evidence>
<reference evidence="4" key="2">
    <citation type="submission" date="2015-01" db="EMBL/GenBank/DDBJ databases">
        <title>Evolutionary Origins and Diversification of the Mycorrhizal Mutualists.</title>
        <authorList>
            <consortium name="DOE Joint Genome Institute"/>
            <consortium name="Mycorrhizal Genomics Consortium"/>
            <person name="Kohler A."/>
            <person name="Kuo A."/>
            <person name="Nagy L.G."/>
            <person name="Floudas D."/>
            <person name="Copeland A."/>
            <person name="Barry K.W."/>
            <person name="Cichocki N."/>
            <person name="Veneault-Fourrey C."/>
            <person name="LaButti K."/>
            <person name="Lindquist E.A."/>
            <person name="Lipzen A."/>
            <person name="Lundell T."/>
            <person name="Morin E."/>
            <person name="Murat C."/>
            <person name="Riley R."/>
            <person name="Ohm R."/>
            <person name="Sun H."/>
            <person name="Tunlid A."/>
            <person name="Henrissat B."/>
            <person name="Grigoriev I.V."/>
            <person name="Hibbett D.S."/>
            <person name="Martin F."/>
        </authorList>
    </citation>
    <scope>NUCLEOTIDE SEQUENCE [LARGE SCALE GENOMIC DNA]</scope>
    <source>
        <strain evidence="4">Zn</strain>
    </source>
</reference>
<keyword evidence="1" id="KW-0677">Repeat</keyword>
<protein>
    <recommendedName>
        <fullName evidence="5">Ankyrin repeat protein</fullName>
    </recommendedName>
</protein>
<evidence type="ECO:0000313" key="4">
    <source>
        <dbReference type="Proteomes" id="UP000054321"/>
    </source>
</evidence>
<accession>A0A0C3H8K1</accession>
<dbReference type="SMART" id="SM00248">
    <property type="entry name" value="ANK"/>
    <property type="match status" value="3"/>
</dbReference>
<dbReference type="InterPro" id="IPR050745">
    <property type="entry name" value="Multifunctional_regulatory"/>
</dbReference>
<reference evidence="3 4" key="1">
    <citation type="submission" date="2014-04" db="EMBL/GenBank/DDBJ databases">
        <authorList>
            <consortium name="DOE Joint Genome Institute"/>
            <person name="Kuo A."/>
            <person name="Martino E."/>
            <person name="Perotto S."/>
            <person name="Kohler A."/>
            <person name="Nagy L.G."/>
            <person name="Floudas D."/>
            <person name="Copeland A."/>
            <person name="Barry K.W."/>
            <person name="Cichocki N."/>
            <person name="Veneault-Fourrey C."/>
            <person name="LaButti K."/>
            <person name="Lindquist E.A."/>
            <person name="Lipzen A."/>
            <person name="Lundell T."/>
            <person name="Morin E."/>
            <person name="Murat C."/>
            <person name="Sun H."/>
            <person name="Tunlid A."/>
            <person name="Henrissat B."/>
            <person name="Grigoriev I.V."/>
            <person name="Hibbett D.S."/>
            <person name="Martin F."/>
            <person name="Nordberg H.P."/>
            <person name="Cantor M.N."/>
            <person name="Hua S.X."/>
        </authorList>
    </citation>
    <scope>NUCLEOTIDE SEQUENCE [LARGE SCALE GENOMIC DNA]</scope>
    <source>
        <strain evidence="3 4">Zn</strain>
    </source>
</reference>
<evidence type="ECO:0000313" key="3">
    <source>
        <dbReference type="EMBL" id="KIM98691.1"/>
    </source>
</evidence>
<dbReference type="Gene3D" id="1.25.40.20">
    <property type="entry name" value="Ankyrin repeat-containing domain"/>
    <property type="match status" value="1"/>
</dbReference>
<dbReference type="InParanoid" id="A0A0C3H8K1"/>
<dbReference type="InterPro" id="IPR002110">
    <property type="entry name" value="Ankyrin_rpt"/>
</dbReference>
<dbReference type="SUPFAM" id="SSF48403">
    <property type="entry name" value="Ankyrin repeat"/>
    <property type="match status" value="1"/>
</dbReference>
<organism evidence="3 4">
    <name type="scientific">Oidiodendron maius (strain Zn)</name>
    <dbReference type="NCBI Taxonomy" id="913774"/>
    <lineage>
        <taxon>Eukaryota</taxon>
        <taxon>Fungi</taxon>
        <taxon>Dikarya</taxon>
        <taxon>Ascomycota</taxon>
        <taxon>Pezizomycotina</taxon>
        <taxon>Leotiomycetes</taxon>
        <taxon>Leotiomycetes incertae sedis</taxon>
        <taxon>Myxotrichaceae</taxon>
        <taxon>Oidiodendron</taxon>
    </lineage>
</organism>
<dbReference type="STRING" id="913774.A0A0C3H8K1"/>
<keyword evidence="2" id="KW-0040">ANK repeat</keyword>
<sequence>MAQTNEQSTAGRSSNPMILCVEACKADDVSLMEQAISIASKSNSSHAVQDVVQRGLRRSAARGAVHVLNYLVDHPHGADVAALSATDIMVNDYITKPSQEILEILVAHGWDINTQGPGKITNWPLLWYVVEYPDLVRWCLDHGARVDIPDNPLQVKDGVQSRTGVPRPTILGMAASSGSVETFELLRAKGAPLDPRTLHRAVEQATFLAMEEGSEPSSFYTHRMDMVRHLVDVVKLDVNAVQHQLGRQCSTPLCIVAGRPTNQIFRELVNFLLDHGADPNLNCKTHEDRNWPSATACAQSCGNMRFLQAVKDWQADKQVGKQGEQEGDTD</sequence>
<keyword evidence="4" id="KW-1185">Reference proteome</keyword>
<proteinExistence type="predicted"/>
<dbReference type="Proteomes" id="UP000054321">
    <property type="component" value="Unassembled WGS sequence"/>
</dbReference>
<evidence type="ECO:0008006" key="5">
    <source>
        <dbReference type="Google" id="ProtNLM"/>
    </source>
</evidence>
<evidence type="ECO:0000256" key="2">
    <source>
        <dbReference type="ARBA" id="ARBA00023043"/>
    </source>
</evidence>
<dbReference type="AlphaFoldDB" id="A0A0C3H8K1"/>
<dbReference type="InterPro" id="IPR036770">
    <property type="entry name" value="Ankyrin_rpt-contain_sf"/>
</dbReference>